<feature type="domain" description="Ketopantoate reductase C-terminal" evidence="14">
    <location>
        <begin position="169"/>
        <end position="289"/>
    </location>
</feature>
<comment type="pathway">
    <text evidence="2 12">Cofactor biosynthesis; (R)-pantothenate biosynthesis; (R)-pantoate from 3-methyl-2-oxobutanoate: step 2/2.</text>
</comment>
<dbReference type="AlphaFoldDB" id="A0A1I4YHB9"/>
<accession>A0A1I4YHB9</accession>
<dbReference type="GO" id="GO:0015940">
    <property type="term" value="P:pantothenate biosynthetic process"/>
    <property type="evidence" value="ECO:0007669"/>
    <property type="project" value="UniProtKB-UniPathway"/>
</dbReference>
<keyword evidence="7 12" id="KW-0566">Pantothenate biosynthesis</keyword>
<dbReference type="Pfam" id="PF08546">
    <property type="entry name" value="ApbA_C"/>
    <property type="match status" value="1"/>
</dbReference>
<evidence type="ECO:0000256" key="10">
    <source>
        <dbReference type="ARBA" id="ARBA00032024"/>
    </source>
</evidence>
<comment type="subcellular location">
    <subcellularLocation>
        <location evidence="1">Cytoplasm</location>
    </subcellularLocation>
</comment>
<name>A0A1I4YHB9_9GAMM</name>
<dbReference type="NCBIfam" id="NF005087">
    <property type="entry name" value="PRK06522.1-1"/>
    <property type="match status" value="1"/>
</dbReference>
<evidence type="ECO:0000256" key="9">
    <source>
        <dbReference type="ARBA" id="ARBA00023002"/>
    </source>
</evidence>
<dbReference type="STRING" id="1367852.SAMN05216516_106116"/>
<keyword evidence="9 12" id="KW-0560">Oxidoreductase</keyword>
<evidence type="ECO:0000259" key="13">
    <source>
        <dbReference type="Pfam" id="PF02558"/>
    </source>
</evidence>
<dbReference type="FunFam" id="3.40.50.720:FF:000162">
    <property type="entry name" value="2-dehydropantoate 2-reductase"/>
    <property type="match status" value="1"/>
</dbReference>
<evidence type="ECO:0000259" key="14">
    <source>
        <dbReference type="Pfam" id="PF08546"/>
    </source>
</evidence>
<reference evidence="16" key="1">
    <citation type="submission" date="2016-10" db="EMBL/GenBank/DDBJ databases">
        <authorList>
            <person name="Varghese N."/>
            <person name="Submissions S."/>
        </authorList>
    </citation>
    <scope>NUCLEOTIDE SEQUENCE [LARGE SCALE GENOMIC DNA]</scope>
    <source>
        <strain evidence="16">N6PO6</strain>
    </source>
</reference>
<dbReference type="Proteomes" id="UP000242222">
    <property type="component" value="Unassembled WGS sequence"/>
</dbReference>
<dbReference type="RefSeq" id="WP_092877866.1">
    <property type="nucleotide sequence ID" value="NZ_FOVC01000006.1"/>
</dbReference>
<dbReference type="OrthoDB" id="6530772at2"/>
<dbReference type="InterPro" id="IPR003710">
    <property type="entry name" value="ApbA"/>
</dbReference>
<dbReference type="InterPro" id="IPR013332">
    <property type="entry name" value="KPR_N"/>
</dbReference>
<evidence type="ECO:0000313" key="15">
    <source>
        <dbReference type="EMBL" id="SFN37406.1"/>
    </source>
</evidence>
<dbReference type="EMBL" id="FOVC01000006">
    <property type="protein sequence ID" value="SFN37406.1"/>
    <property type="molecule type" value="Genomic_DNA"/>
</dbReference>
<dbReference type="PANTHER" id="PTHR43765:SF2">
    <property type="entry name" value="2-DEHYDROPANTOATE 2-REDUCTASE"/>
    <property type="match status" value="1"/>
</dbReference>
<evidence type="ECO:0000256" key="6">
    <source>
        <dbReference type="ARBA" id="ARBA00022490"/>
    </source>
</evidence>
<keyword evidence="8 12" id="KW-0521">NADP</keyword>
<evidence type="ECO:0000256" key="7">
    <source>
        <dbReference type="ARBA" id="ARBA00022655"/>
    </source>
</evidence>
<dbReference type="GO" id="GO:0005737">
    <property type="term" value="C:cytoplasm"/>
    <property type="evidence" value="ECO:0007669"/>
    <property type="project" value="UniProtKB-SubCell"/>
</dbReference>
<evidence type="ECO:0000256" key="3">
    <source>
        <dbReference type="ARBA" id="ARBA00007870"/>
    </source>
</evidence>
<dbReference type="InterPro" id="IPR050838">
    <property type="entry name" value="Ketopantoate_reductase"/>
</dbReference>
<evidence type="ECO:0000256" key="8">
    <source>
        <dbReference type="ARBA" id="ARBA00022857"/>
    </source>
</evidence>
<dbReference type="SUPFAM" id="SSF51735">
    <property type="entry name" value="NAD(P)-binding Rossmann-fold domains"/>
    <property type="match status" value="1"/>
</dbReference>
<dbReference type="PANTHER" id="PTHR43765">
    <property type="entry name" value="2-DEHYDROPANTOATE 2-REDUCTASE-RELATED"/>
    <property type="match status" value="1"/>
</dbReference>
<dbReference type="InterPro" id="IPR013328">
    <property type="entry name" value="6PGD_dom2"/>
</dbReference>
<evidence type="ECO:0000313" key="16">
    <source>
        <dbReference type="Proteomes" id="UP000242222"/>
    </source>
</evidence>
<dbReference type="InterPro" id="IPR008927">
    <property type="entry name" value="6-PGluconate_DH-like_C_sf"/>
</dbReference>
<dbReference type="SUPFAM" id="SSF48179">
    <property type="entry name" value="6-phosphogluconate dehydrogenase C-terminal domain-like"/>
    <property type="match status" value="1"/>
</dbReference>
<comment type="similarity">
    <text evidence="3 12">Belongs to the ketopantoate reductase family.</text>
</comment>
<evidence type="ECO:0000256" key="1">
    <source>
        <dbReference type="ARBA" id="ARBA00004496"/>
    </source>
</evidence>
<dbReference type="EC" id="1.1.1.169" evidence="4 12"/>
<comment type="function">
    <text evidence="12">Catalyzes the NADPH-dependent reduction of ketopantoate into pantoic acid.</text>
</comment>
<feature type="domain" description="Ketopantoate reductase N-terminal" evidence="13">
    <location>
        <begin position="3"/>
        <end position="142"/>
    </location>
</feature>
<protein>
    <recommendedName>
        <fullName evidence="5 12">2-dehydropantoate 2-reductase</fullName>
        <ecNumber evidence="4 12">1.1.1.169</ecNumber>
    </recommendedName>
    <alternativeName>
        <fullName evidence="10 12">Ketopantoate reductase</fullName>
    </alternativeName>
</protein>
<evidence type="ECO:0000256" key="2">
    <source>
        <dbReference type="ARBA" id="ARBA00004994"/>
    </source>
</evidence>
<dbReference type="Gene3D" id="1.10.1040.10">
    <property type="entry name" value="N-(1-d-carboxylethyl)-l-norvaline Dehydrogenase, domain 2"/>
    <property type="match status" value="1"/>
</dbReference>
<gene>
    <name evidence="15" type="ORF">SAMN05216516_106116</name>
</gene>
<evidence type="ECO:0000256" key="5">
    <source>
        <dbReference type="ARBA" id="ARBA00019465"/>
    </source>
</evidence>
<evidence type="ECO:0000256" key="12">
    <source>
        <dbReference type="RuleBase" id="RU362068"/>
    </source>
</evidence>
<keyword evidence="16" id="KW-1185">Reference proteome</keyword>
<sequence length="306" mass="33735">MKITVLGCGALGQLWLTALESQGHEVQGWLRVTQPYCSANVVHLDGSVSNGTYVANDPDFLNQSSLLIVTLKAWQVASALKNLEFLIAPSCPILLLNNGLGILEELRGLPQPILQGVTTHAATRDGHVIVHTASGITHIGPTSAPAARLSDLAEPLHQALPDVAWHNNVAPAAWQKLAVNCIINPLSVQYDCRNGALKEQQAEILRLCAEIAHIMEREGYHSSKENLYNYVMQIIESTADNLSSMLQDVRAQRLTEIDYINGYVVRRARAQGMAAPENSRLYDLIKRKEQFYEHESLGTGLSRTWQ</sequence>
<dbReference type="GO" id="GO:0008677">
    <property type="term" value="F:2-dehydropantoate 2-reductase activity"/>
    <property type="evidence" value="ECO:0007669"/>
    <property type="project" value="UniProtKB-EC"/>
</dbReference>
<organism evidence="15 16">
    <name type="scientific">Izhakiella capsodis</name>
    <dbReference type="NCBI Taxonomy" id="1367852"/>
    <lineage>
        <taxon>Bacteria</taxon>
        <taxon>Pseudomonadati</taxon>
        <taxon>Pseudomonadota</taxon>
        <taxon>Gammaproteobacteria</taxon>
        <taxon>Enterobacterales</taxon>
        <taxon>Erwiniaceae</taxon>
        <taxon>Izhakiella</taxon>
    </lineage>
</organism>
<evidence type="ECO:0000256" key="11">
    <source>
        <dbReference type="ARBA" id="ARBA00048793"/>
    </source>
</evidence>
<dbReference type="NCBIfam" id="TIGR00745">
    <property type="entry name" value="apbA_panE"/>
    <property type="match status" value="1"/>
</dbReference>
<dbReference type="Gene3D" id="3.40.50.720">
    <property type="entry name" value="NAD(P)-binding Rossmann-like Domain"/>
    <property type="match status" value="1"/>
</dbReference>
<dbReference type="Pfam" id="PF02558">
    <property type="entry name" value="ApbA"/>
    <property type="match status" value="1"/>
</dbReference>
<comment type="catalytic activity">
    <reaction evidence="11 12">
        <text>(R)-pantoate + NADP(+) = 2-dehydropantoate + NADPH + H(+)</text>
        <dbReference type="Rhea" id="RHEA:16233"/>
        <dbReference type="ChEBI" id="CHEBI:11561"/>
        <dbReference type="ChEBI" id="CHEBI:15378"/>
        <dbReference type="ChEBI" id="CHEBI:15980"/>
        <dbReference type="ChEBI" id="CHEBI:57783"/>
        <dbReference type="ChEBI" id="CHEBI:58349"/>
        <dbReference type="EC" id="1.1.1.169"/>
    </reaction>
</comment>
<dbReference type="FunFam" id="1.10.1040.10:FF:000014">
    <property type="entry name" value="2-dehydropantoate 2-reductase"/>
    <property type="match status" value="1"/>
</dbReference>
<dbReference type="GO" id="GO:0050661">
    <property type="term" value="F:NADP binding"/>
    <property type="evidence" value="ECO:0007669"/>
    <property type="project" value="TreeGrafter"/>
</dbReference>
<dbReference type="InterPro" id="IPR036291">
    <property type="entry name" value="NAD(P)-bd_dom_sf"/>
</dbReference>
<keyword evidence="6" id="KW-0963">Cytoplasm</keyword>
<proteinExistence type="inferred from homology"/>
<evidence type="ECO:0000256" key="4">
    <source>
        <dbReference type="ARBA" id="ARBA00013014"/>
    </source>
</evidence>
<dbReference type="UniPathway" id="UPA00028">
    <property type="reaction ID" value="UER00004"/>
</dbReference>
<dbReference type="InterPro" id="IPR013752">
    <property type="entry name" value="KPA_reductase"/>
</dbReference>